<keyword evidence="2" id="KW-1185">Reference proteome</keyword>
<evidence type="ECO:0000313" key="2">
    <source>
        <dbReference type="Proteomes" id="UP001566132"/>
    </source>
</evidence>
<gene>
    <name evidence="1" type="ORF">ABEB36_010130</name>
</gene>
<dbReference type="AlphaFoldDB" id="A0ABD1EIM1"/>
<reference evidence="1 2" key="1">
    <citation type="submission" date="2024-05" db="EMBL/GenBank/DDBJ databases">
        <title>Genetic variation in Jamaican populations of the coffee berry borer (Hypothenemus hampei).</title>
        <authorList>
            <person name="Errbii M."/>
            <person name="Myrie A."/>
        </authorList>
    </citation>
    <scope>NUCLEOTIDE SEQUENCE [LARGE SCALE GENOMIC DNA]</scope>
    <source>
        <strain evidence="1">JA-Hopewell-2020-01-JO</strain>
        <tissue evidence="1">Whole body</tissue>
    </source>
</reference>
<accession>A0ABD1EIM1</accession>
<organism evidence="1 2">
    <name type="scientific">Hypothenemus hampei</name>
    <name type="common">Coffee berry borer</name>
    <dbReference type="NCBI Taxonomy" id="57062"/>
    <lineage>
        <taxon>Eukaryota</taxon>
        <taxon>Metazoa</taxon>
        <taxon>Ecdysozoa</taxon>
        <taxon>Arthropoda</taxon>
        <taxon>Hexapoda</taxon>
        <taxon>Insecta</taxon>
        <taxon>Pterygota</taxon>
        <taxon>Neoptera</taxon>
        <taxon>Endopterygota</taxon>
        <taxon>Coleoptera</taxon>
        <taxon>Polyphaga</taxon>
        <taxon>Cucujiformia</taxon>
        <taxon>Curculionidae</taxon>
        <taxon>Scolytinae</taxon>
        <taxon>Hypothenemus</taxon>
    </lineage>
</organism>
<sequence length="278" mass="32650">MFMALKELSTTLQQYVENMEKDLRKDINDFNNLMFEKNASETVIALERAKDYHRQEIVNALQHIQREIKRMVFHQKQLRWFHDEAANFTPENLKRFSYFKKQVYEEIPTRPTLTRSVENLNTRSKKERRRTVSEVSLETLNAWEMYLDQKQEQVEQEKQLEVSTNVPRRTLSNSRSRKKFVSSTLGEFLDGDVTKHSGLESIIDCEEEDTEDNQFLSKSCDDLLNVHNEPKVAFNSLSDLSQGCKLSNDHVIRKEAKCDKPKIVDVIYKKGLQVGEPQ</sequence>
<dbReference type="EMBL" id="JBDJPC010000007">
    <property type="protein sequence ID" value="KAL1494549.1"/>
    <property type="molecule type" value="Genomic_DNA"/>
</dbReference>
<name>A0ABD1EIM1_HYPHA</name>
<proteinExistence type="predicted"/>
<dbReference type="Proteomes" id="UP001566132">
    <property type="component" value="Unassembled WGS sequence"/>
</dbReference>
<protein>
    <submittedName>
        <fullName evidence="1">Uncharacterized protein</fullName>
    </submittedName>
</protein>
<comment type="caution">
    <text evidence="1">The sequence shown here is derived from an EMBL/GenBank/DDBJ whole genome shotgun (WGS) entry which is preliminary data.</text>
</comment>
<evidence type="ECO:0000313" key="1">
    <source>
        <dbReference type="EMBL" id="KAL1494549.1"/>
    </source>
</evidence>